<keyword evidence="3" id="KW-1185">Reference proteome</keyword>
<name>A0AAE0A9E6_9ROSI</name>
<dbReference type="AlphaFoldDB" id="A0AAE0A9E6"/>
<evidence type="ECO:0000313" key="3">
    <source>
        <dbReference type="Proteomes" id="UP001281410"/>
    </source>
</evidence>
<feature type="compositionally biased region" description="Gly residues" evidence="1">
    <location>
        <begin position="39"/>
        <end position="54"/>
    </location>
</feature>
<feature type="compositionally biased region" description="Gly residues" evidence="1">
    <location>
        <begin position="90"/>
        <end position="102"/>
    </location>
</feature>
<organism evidence="2 3">
    <name type="scientific">Dipteronia sinensis</name>
    <dbReference type="NCBI Taxonomy" id="43782"/>
    <lineage>
        <taxon>Eukaryota</taxon>
        <taxon>Viridiplantae</taxon>
        <taxon>Streptophyta</taxon>
        <taxon>Embryophyta</taxon>
        <taxon>Tracheophyta</taxon>
        <taxon>Spermatophyta</taxon>
        <taxon>Magnoliopsida</taxon>
        <taxon>eudicotyledons</taxon>
        <taxon>Gunneridae</taxon>
        <taxon>Pentapetalae</taxon>
        <taxon>rosids</taxon>
        <taxon>malvids</taxon>
        <taxon>Sapindales</taxon>
        <taxon>Sapindaceae</taxon>
        <taxon>Hippocastanoideae</taxon>
        <taxon>Acereae</taxon>
        <taxon>Dipteronia</taxon>
    </lineage>
</organism>
<evidence type="ECO:0000313" key="2">
    <source>
        <dbReference type="EMBL" id="KAK3206360.1"/>
    </source>
</evidence>
<reference evidence="2" key="1">
    <citation type="journal article" date="2023" name="Plant J.">
        <title>Genome sequences and population genomics provide insights into the demographic history, inbreeding, and mutation load of two 'living fossil' tree species of Dipteronia.</title>
        <authorList>
            <person name="Feng Y."/>
            <person name="Comes H.P."/>
            <person name="Chen J."/>
            <person name="Zhu S."/>
            <person name="Lu R."/>
            <person name="Zhang X."/>
            <person name="Li P."/>
            <person name="Qiu J."/>
            <person name="Olsen K.M."/>
            <person name="Qiu Y."/>
        </authorList>
    </citation>
    <scope>NUCLEOTIDE SEQUENCE</scope>
    <source>
        <strain evidence="2">NBL</strain>
    </source>
</reference>
<feature type="region of interest" description="Disordered" evidence="1">
    <location>
        <begin position="79"/>
        <end position="102"/>
    </location>
</feature>
<accession>A0AAE0A9E6</accession>
<feature type="region of interest" description="Disordered" evidence="1">
    <location>
        <begin position="14"/>
        <end position="62"/>
    </location>
</feature>
<dbReference type="Proteomes" id="UP001281410">
    <property type="component" value="Unassembled WGS sequence"/>
</dbReference>
<dbReference type="EMBL" id="JANJYJ010000006">
    <property type="protein sequence ID" value="KAK3206360.1"/>
    <property type="molecule type" value="Genomic_DNA"/>
</dbReference>
<feature type="compositionally biased region" description="Gly residues" evidence="1">
    <location>
        <begin position="16"/>
        <end position="26"/>
    </location>
</feature>
<evidence type="ECO:0000256" key="1">
    <source>
        <dbReference type="SAM" id="MobiDB-lite"/>
    </source>
</evidence>
<protein>
    <submittedName>
        <fullName evidence="2">Uncharacterized protein</fullName>
    </submittedName>
</protein>
<feature type="compositionally biased region" description="Low complexity" evidence="1">
    <location>
        <begin position="27"/>
        <end position="38"/>
    </location>
</feature>
<proteinExistence type="predicted"/>
<gene>
    <name evidence="2" type="ORF">Dsin_020406</name>
</gene>
<comment type="caution">
    <text evidence="2">The sequence shown here is derived from an EMBL/GenBank/DDBJ whole genome shotgun (WGS) entry which is preliminary data.</text>
</comment>
<sequence>MFYCEELLRVVDHDGGAGIDGGGSVGGDNVSGVCSSGSSRGGGGSDGSGSGGGVETNHPRCTKGDFVMFGPNMMFHMELGPNCSDDGGDGDGYSGRGSGGGG</sequence>